<dbReference type="AlphaFoldDB" id="C8S3D6"/>
<dbReference type="STRING" id="371731.Rsw2DRAFT_2564"/>
<comment type="caution">
    <text evidence="2">The sequence shown here is derived from an EMBL/GenBank/DDBJ whole genome shotgun (WGS) entry which is preliminary data.</text>
</comment>
<dbReference type="PANTHER" id="PTHR30399:SF1">
    <property type="entry name" value="UTP PYROPHOSPHATASE"/>
    <property type="match status" value="1"/>
</dbReference>
<dbReference type="InterPro" id="IPR002725">
    <property type="entry name" value="YgjP-like_metallopeptidase"/>
</dbReference>
<gene>
    <name evidence="2" type="ORF">Rsw2DRAFT_2564</name>
</gene>
<proteinExistence type="predicted"/>
<dbReference type="Gene3D" id="3.30.2010.10">
    <property type="entry name" value="Metalloproteases ('zincins'), catalytic domain"/>
    <property type="match status" value="1"/>
</dbReference>
<dbReference type="CDD" id="cd07344">
    <property type="entry name" value="M48_yhfN_like"/>
    <property type="match status" value="1"/>
</dbReference>
<protein>
    <recommendedName>
        <fullName evidence="1">YgjP-like metallopeptidase domain-containing protein</fullName>
    </recommendedName>
</protein>
<organism evidence="2 3">
    <name type="scientific">Rhodobacter ferrooxidans</name>
    <dbReference type="NCBI Taxonomy" id="371731"/>
    <lineage>
        <taxon>Bacteria</taxon>
        <taxon>Pseudomonadati</taxon>
        <taxon>Pseudomonadota</taxon>
        <taxon>Alphaproteobacteria</taxon>
        <taxon>Rhodobacterales</taxon>
        <taxon>Rhodobacter group</taxon>
        <taxon>Rhodobacter</taxon>
    </lineage>
</organism>
<reference evidence="2 3" key="1">
    <citation type="submission" date="2009-08" db="EMBL/GenBank/DDBJ databases">
        <title>The draft genome of Rhodobacter sp. SW2.</title>
        <authorList>
            <consortium name="US DOE Joint Genome Institute (JGI-PGF)"/>
            <person name="Lucas S."/>
            <person name="Copeland A."/>
            <person name="Lapidus A."/>
            <person name="Glavina del Rio T."/>
            <person name="Tice H."/>
            <person name="Bruce D."/>
            <person name="Goodwin L."/>
            <person name="Pitluck S."/>
            <person name="Larimer F."/>
            <person name="Land M.L."/>
            <person name="Hauser L."/>
            <person name="Emerson D."/>
        </authorList>
    </citation>
    <scope>NUCLEOTIDE SEQUENCE [LARGE SCALE GENOMIC DNA]</scope>
    <source>
        <strain evidence="2 3">SW2</strain>
    </source>
</reference>
<sequence length="230" mass="24962">MAILPGSPAVEITLRRSARARRFSLRVSRLDGRVTLSLPLRAREADALAFVNEQAGWIRQTLAEMAVAPGQVAGFGSSLPYLGQALVLTPGSGRAVRVDGAELLVPGQAEQVGARVAAFLKVQARDRLAEASDRHAASLGLRYSSLTLRDTRSRWGSCTAAGGLMYSWRLIMAPPQVLDYVAAHEVAHLAEMNHSPAFWEVVTRLHPGYSIPRRWLKTHGAALHGLRFAP</sequence>
<dbReference type="OrthoDB" id="9795402at2"/>
<evidence type="ECO:0000313" key="3">
    <source>
        <dbReference type="Proteomes" id="UP000010121"/>
    </source>
</evidence>
<dbReference type="eggNOG" id="COG1451">
    <property type="taxonomic scope" value="Bacteria"/>
</dbReference>
<feature type="domain" description="YgjP-like metallopeptidase" evidence="1">
    <location>
        <begin position="22"/>
        <end position="219"/>
    </location>
</feature>
<dbReference type="Proteomes" id="UP000010121">
    <property type="component" value="Unassembled WGS sequence"/>
</dbReference>
<dbReference type="Pfam" id="PF01863">
    <property type="entry name" value="YgjP-like"/>
    <property type="match status" value="1"/>
</dbReference>
<evidence type="ECO:0000313" key="2">
    <source>
        <dbReference type="EMBL" id="EEW24501.1"/>
    </source>
</evidence>
<keyword evidence="3" id="KW-1185">Reference proteome</keyword>
<dbReference type="InterPro" id="IPR053136">
    <property type="entry name" value="UTP_pyrophosphatase-like"/>
</dbReference>
<dbReference type="EMBL" id="ACYY01000018">
    <property type="protein sequence ID" value="EEW24501.1"/>
    <property type="molecule type" value="Genomic_DNA"/>
</dbReference>
<dbReference type="PANTHER" id="PTHR30399">
    <property type="entry name" value="UNCHARACTERIZED PROTEIN YGJP"/>
    <property type="match status" value="1"/>
</dbReference>
<accession>C8S3D6</accession>
<dbReference type="RefSeq" id="WP_008031617.1">
    <property type="nucleotide sequence ID" value="NZ_ACYY01000018.1"/>
</dbReference>
<evidence type="ECO:0000259" key="1">
    <source>
        <dbReference type="Pfam" id="PF01863"/>
    </source>
</evidence>
<name>C8S3D6_9RHOB</name>